<dbReference type="InterPro" id="IPR050137">
    <property type="entry name" value="PyrR_bifunctional"/>
</dbReference>
<dbReference type="PANTHER" id="PTHR11608">
    <property type="entry name" value="BIFUNCTIONAL PROTEIN PYRR"/>
    <property type="match status" value="1"/>
</dbReference>
<evidence type="ECO:0000256" key="5">
    <source>
        <dbReference type="SAM" id="MobiDB-lite"/>
    </source>
</evidence>
<name>A0A846Y1P9_9NOCA</name>
<feature type="compositionally biased region" description="Basic and acidic residues" evidence="5">
    <location>
        <begin position="22"/>
        <end position="36"/>
    </location>
</feature>
<dbReference type="Pfam" id="PF00156">
    <property type="entry name" value="Pribosyltran"/>
    <property type="match status" value="1"/>
</dbReference>
<dbReference type="NCBIfam" id="NF003547">
    <property type="entry name" value="PRK05205.1-3"/>
    <property type="match status" value="1"/>
</dbReference>
<evidence type="ECO:0000313" key="7">
    <source>
        <dbReference type="EMBL" id="NKY51198.1"/>
    </source>
</evidence>
<dbReference type="EMBL" id="JAAXOP010000006">
    <property type="protein sequence ID" value="NKY51198.1"/>
    <property type="molecule type" value="Genomic_DNA"/>
</dbReference>
<dbReference type="HAMAP" id="MF_01219">
    <property type="entry name" value="PyrR"/>
    <property type="match status" value="1"/>
</dbReference>
<comment type="similarity">
    <text evidence="1 4">Belongs to the purine/pyrimidine phosphoribosyltransferase family. PyrR subfamily.</text>
</comment>
<dbReference type="PANTHER" id="PTHR11608:SF0">
    <property type="entry name" value="BIFUNCTIONAL PROTEIN PYRR"/>
    <property type="match status" value="1"/>
</dbReference>
<evidence type="ECO:0000256" key="1">
    <source>
        <dbReference type="ARBA" id="ARBA00005565"/>
    </source>
</evidence>
<dbReference type="CDD" id="cd06223">
    <property type="entry name" value="PRTases_typeI"/>
    <property type="match status" value="1"/>
</dbReference>
<gene>
    <name evidence="4 7" type="primary">pyrR</name>
    <name evidence="7" type="ORF">HGA08_13325</name>
</gene>
<dbReference type="InterPro" id="IPR023050">
    <property type="entry name" value="PyrR"/>
</dbReference>
<feature type="domain" description="Phosphoribosyltransferase" evidence="6">
    <location>
        <begin position="65"/>
        <end position="207"/>
    </location>
</feature>
<reference evidence="7 8" key="1">
    <citation type="submission" date="2020-04" db="EMBL/GenBank/DDBJ databases">
        <title>MicrobeNet Type strains.</title>
        <authorList>
            <person name="Nicholson A.C."/>
        </authorList>
    </citation>
    <scope>NUCLEOTIDE SEQUENCE [LARGE SCALE GENOMIC DNA]</scope>
    <source>
        <strain evidence="7 8">JCM 12354</strain>
    </source>
</reference>
<proteinExistence type="inferred from homology"/>
<evidence type="ECO:0000313" key="8">
    <source>
        <dbReference type="Proteomes" id="UP000565711"/>
    </source>
</evidence>
<comment type="function">
    <text evidence="4">Regulates the transcription of the pyrimidine nucleotide (pyr) operon in response to exogenous pyrimidines.</text>
</comment>
<evidence type="ECO:0000256" key="3">
    <source>
        <dbReference type="ARBA" id="ARBA00023163"/>
    </source>
</evidence>
<dbReference type="Gene3D" id="3.40.50.2020">
    <property type="match status" value="1"/>
</dbReference>
<keyword evidence="2 4" id="KW-0805">Transcription regulation</keyword>
<protein>
    <recommendedName>
        <fullName evidence="4">Bifunctional protein PyrR</fullName>
    </recommendedName>
    <domain>
        <recommendedName>
            <fullName evidence="4">Pyrimidine operon regulatory protein</fullName>
        </recommendedName>
    </domain>
    <domain>
        <recommendedName>
            <fullName evidence="4">Uracil phosphoribosyltransferase</fullName>
            <shortName evidence="4">UPRTase</shortName>
            <ecNumber evidence="4">2.4.2.9</ecNumber>
        </recommendedName>
    </domain>
</protein>
<dbReference type="FunFam" id="3.40.50.2020:FF:000020">
    <property type="entry name" value="Bifunctional protein PyrR"/>
    <property type="match status" value="1"/>
</dbReference>
<evidence type="ECO:0000256" key="2">
    <source>
        <dbReference type="ARBA" id="ARBA00023015"/>
    </source>
</evidence>
<keyword evidence="4 7" id="KW-0808">Transferase</keyword>
<dbReference type="InterPro" id="IPR000836">
    <property type="entry name" value="PRTase_dom"/>
</dbReference>
<keyword evidence="4 7" id="KW-0328">Glycosyltransferase</keyword>
<sequence>MEKTSFNGPSGEAGKEVGMAVPEERGGRIVPEDRVARSSAAGEYSQRHDPEWVQAGRELLSVSDVGRTVARMAHQIIEKTALDSADAAPRVVLIGIPTRGTTLATRLADRIEEFSGVRPALGSLDITLYRDDLRNRPHRPLERTSVPEGGIDDALVVLVDDVLFSGRSVRSALDGLRDLGRPRAVQLAVLVDRGHRELPIRADYVGKNVPTSRSEDVSVLLSEHDGRDGVYLHQGGEQ</sequence>
<organism evidence="7 8">
    <name type="scientific">Nocardia vermiculata</name>
    <dbReference type="NCBI Taxonomy" id="257274"/>
    <lineage>
        <taxon>Bacteria</taxon>
        <taxon>Bacillati</taxon>
        <taxon>Actinomycetota</taxon>
        <taxon>Actinomycetes</taxon>
        <taxon>Mycobacteriales</taxon>
        <taxon>Nocardiaceae</taxon>
        <taxon>Nocardia</taxon>
    </lineage>
</organism>
<comment type="caution">
    <text evidence="7">The sequence shown here is derived from an EMBL/GenBank/DDBJ whole genome shotgun (WGS) entry which is preliminary data.</text>
</comment>
<comment type="catalytic activity">
    <reaction evidence="4">
        <text>UMP + diphosphate = 5-phospho-alpha-D-ribose 1-diphosphate + uracil</text>
        <dbReference type="Rhea" id="RHEA:13017"/>
        <dbReference type="ChEBI" id="CHEBI:17568"/>
        <dbReference type="ChEBI" id="CHEBI:33019"/>
        <dbReference type="ChEBI" id="CHEBI:57865"/>
        <dbReference type="ChEBI" id="CHEBI:58017"/>
        <dbReference type="EC" id="2.4.2.9"/>
    </reaction>
</comment>
<comment type="function">
    <text evidence="4">Also displays a weak uracil phosphoribosyltransferase activity which is not physiologically significant.</text>
</comment>
<evidence type="ECO:0000259" key="6">
    <source>
        <dbReference type="Pfam" id="PF00156"/>
    </source>
</evidence>
<dbReference type="AlphaFoldDB" id="A0A846Y1P9"/>
<keyword evidence="8" id="KW-1185">Reference proteome</keyword>
<dbReference type="InterPro" id="IPR029057">
    <property type="entry name" value="PRTase-like"/>
</dbReference>
<dbReference type="GO" id="GO:0004845">
    <property type="term" value="F:uracil phosphoribosyltransferase activity"/>
    <property type="evidence" value="ECO:0007669"/>
    <property type="project" value="UniProtKB-UniRule"/>
</dbReference>
<accession>A0A846Y1P9</accession>
<dbReference type="Proteomes" id="UP000565711">
    <property type="component" value="Unassembled WGS sequence"/>
</dbReference>
<feature type="short sequence motif" description="PRPP-binding" evidence="4">
    <location>
        <begin position="156"/>
        <end position="168"/>
    </location>
</feature>
<evidence type="ECO:0000256" key="4">
    <source>
        <dbReference type="HAMAP-Rule" id="MF_01219"/>
    </source>
</evidence>
<dbReference type="NCBIfam" id="NF003549">
    <property type="entry name" value="PRK05205.1-5"/>
    <property type="match status" value="1"/>
</dbReference>
<dbReference type="EC" id="2.4.2.9" evidence="4"/>
<dbReference type="SUPFAM" id="SSF53271">
    <property type="entry name" value="PRTase-like"/>
    <property type="match status" value="1"/>
</dbReference>
<dbReference type="GO" id="GO:0006355">
    <property type="term" value="P:regulation of DNA-templated transcription"/>
    <property type="evidence" value="ECO:0007669"/>
    <property type="project" value="UniProtKB-UniRule"/>
</dbReference>
<feature type="region of interest" description="Disordered" evidence="5">
    <location>
        <begin position="1"/>
        <end position="48"/>
    </location>
</feature>
<keyword evidence="3 4" id="KW-0804">Transcription</keyword>